<dbReference type="GO" id="GO:0008234">
    <property type="term" value="F:cysteine-type peptidase activity"/>
    <property type="evidence" value="ECO:0007669"/>
    <property type="project" value="UniProtKB-KW"/>
</dbReference>
<dbReference type="InterPro" id="IPR000169">
    <property type="entry name" value="Pept_cys_AS"/>
</dbReference>
<dbReference type="Pfam" id="PF00112">
    <property type="entry name" value="Peptidase_C1"/>
    <property type="match status" value="1"/>
</dbReference>
<dbReference type="EMBL" id="JAKMXF010000188">
    <property type="protein sequence ID" value="KAI6655572.1"/>
    <property type="molecule type" value="Genomic_DNA"/>
</dbReference>
<keyword evidence="8" id="KW-1185">Reference proteome</keyword>
<keyword evidence="2" id="KW-0645">Protease</keyword>
<dbReference type="InterPro" id="IPR038765">
    <property type="entry name" value="Papain-like_cys_pep_sf"/>
</dbReference>
<keyword evidence="3" id="KW-0378">Hydrolase</keyword>
<dbReference type="PROSITE" id="PS00139">
    <property type="entry name" value="THIOL_PROTEASE_CYS"/>
    <property type="match status" value="1"/>
</dbReference>
<keyword evidence="5" id="KW-0732">Signal</keyword>
<organism evidence="7 8">
    <name type="scientific">Oopsacas minuta</name>
    <dbReference type="NCBI Taxonomy" id="111878"/>
    <lineage>
        <taxon>Eukaryota</taxon>
        <taxon>Metazoa</taxon>
        <taxon>Porifera</taxon>
        <taxon>Hexactinellida</taxon>
        <taxon>Hexasterophora</taxon>
        <taxon>Lyssacinosida</taxon>
        <taxon>Leucopsacidae</taxon>
        <taxon>Oopsacas</taxon>
    </lineage>
</organism>
<dbReference type="SMART" id="SM00645">
    <property type="entry name" value="Pept_C1"/>
    <property type="match status" value="1"/>
</dbReference>
<dbReference type="InterPro" id="IPR000668">
    <property type="entry name" value="Peptidase_C1A_C"/>
</dbReference>
<dbReference type="InterPro" id="IPR013128">
    <property type="entry name" value="Peptidase_C1A"/>
</dbReference>
<evidence type="ECO:0000259" key="6">
    <source>
        <dbReference type="SMART" id="SM00645"/>
    </source>
</evidence>
<dbReference type="GO" id="GO:0006508">
    <property type="term" value="P:proteolysis"/>
    <property type="evidence" value="ECO:0007669"/>
    <property type="project" value="UniProtKB-KW"/>
</dbReference>
<proteinExistence type="inferred from homology"/>
<evidence type="ECO:0000256" key="4">
    <source>
        <dbReference type="ARBA" id="ARBA00022807"/>
    </source>
</evidence>
<feature type="domain" description="Peptidase C1A papain C-terminal" evidence="6">
    <location>
        <begin position="96"/>
        <end position="325"/>
    </location>
</feature>
<sequence>MKTAITLLLLILSTISITAIPYTRWHPSVEHVILSSNDIVSVVNRAQSEWVAGINEGFEDLTLAEASYLAGTILPTNSSRDVEIKSIEDYPNDSDVPTQFDIRYKWPECVTRIRSQGHCGGCWAFAAVEALGDRVCIRSGGRVSVELSTQQLIACDTASNGCEGGYLLSTWKYLQNIGAVESDCYKYSFLTKVFGFSGMCQLNWYGDYCPSNKSKEPTFYTSIGAYQLTSDVATIQKEIYMYGSVEAGLQVYSDFLHYKSGVYSHVYGRSVGGHAVKMVGWGSDDGVDYWIIANSWGSNWGNLGGYFKIKRGVDECEIESYVFAG</sequence>
<dbReference type="InterPro" id="IPR025660">
    <property type="entry name" value="Pept_his_AS"/>
</dbReference>
<dbReference type="Gene3D" id="3.90.70.10">
    <property type="entry name" value="Cysteine proteinases"/>
    <property type="match status" value="1"/>
</dbReference>
<dbReference type="PRINTS" id="PR00705">
    <property type="entry name" value="PAPAIN"/>
</dbReference>
<evidence type="ECO:0000313" key="8">
    <source>
        <dbReference type="Proteomes" id="UP001165289"/>
    </source>
</evidence>
<dbReference type="PROSITE" id="PS00639">
    <property type="entry name" value="THIOL_PROTEASE_HIS"/>
    <property type="match status" value="1"/>
</dbReference>
<feature type="signal peptide" evidence="5">
    <location>
        <begin position="1"/>
        <end position="19"/>
    </location>
</feature>
<comment type="similarity">
    <text evidence="1">Belongs to the peptidase C1 family.</text>
</comment>
<evidence type="ECO:0000256" key="5">
    <source>
        <dbReference type="SAM" id="SignalP"/>
    </source>
</evidence>
<protein>
    <submittedName>
        <fullName evidence="7">Cathepsin B</fullName>
    </submittedName>
</protein>
<dbReference type="Proteomes" id="UP001165289">
    <property type="component" value="Unassembled WGS sequence"/>
</dbReference>
<reference evidence="7 8" key="1">
    <citation type="journal article" date="2023" name="BMC Biol.">
        <title>The compact genome of the sponge Oopsacas minuta (Hexactinellida) is lacking key metazoan core genes.</title>
        <authorList>
            <person name="Santini S."/>
            <person name="Schenkelaars Q."/>
            <person name="Jourda C."/>
            <person name="Duchesne M."/>
            <person name="Belahbib H."/>
            <person name="Rocher C."/>
            <person name="Selva M."/>
            <person name="Riesgo A."/>
            <person name="Vervoort M."/>
            <person name="Leys S.P."/>
            <person name="Kodjabachian L."/>
            <person name="Le Bivic A."/>
            <person name="Borchiellini C."/>
            <person name="Claverie J.M."/>
            <person name="Renard E."/>
        </authorList>
    </citation>
    <scope>NUCLEOTIDE SEQUENCE [LARGE SCALE GENOMIC DNA]</scope>
    <source>
        <strain evidence="7">SPO-2</strain>
    </source>
</reference>
<gene>
    <name evidence="7" type="ORF">LOD99_2071</name>
</gene>
<evidence type="ECO:0000313" key="7">
    <source>
        <dbReference type="EMBL" id="KAI6655572.1"/>
    </source>
</evidence>
<evidence type="ECO:0000256" key="1">
    <source>
        <dbReference type="ARBA" id="ARBA00008455"/>
    </source>
</evidence>
<dbReference type="CDD" id="cd02620">
    <property type="entry name" value="Peptidase_C1A_CathepsinB"/>
    <property type="match status" value="1"/>
</dbReference>
<evidence type="ECO:0000256" key="3">
    <source>
        <dbReference type="ARBA" id="ARBA00022801"/>
    </source>
</evidence>
<feature type="chain" id="PRO_5043440149" evidence="5">
    <location>
        <begin position="20"/>
        <end position="325"/>
    </location>
</feature>
<comment type="caution">
    <text evidence="7">The sequence shown here is derived from an EMBL/GenBank/DDBJ whole genome shotgun (WGS) entry which is preliminary data.</text>
</comment>
<evidence type="ECO:0000256" key="2">
    <source>
        <dbReference type="ARBA" id="ARBA00022670"/>
    </source>
</evidence>
<name>A0AAV7K319_9METZ</name>
<dbReference type="SUPFAM" id="SSF54001">
    <property type="entry name" value="Cysteine proteinases"/>
    <property type="match status" value="1"/>
</dbReference>
<keyword evidence="4" id="KW-0788">Thiol protease</keyword>
<dbReference type="PANTHER" id="PTHR12411">
    <property type="entry name" value="CYSTEINE PROTEASE FAMILY C1-RELATED"/>
    <property type="match status" value="1"/>
</dbReference>
<dbReference type="AlphaFoldDB" id="A0AAV7K319"/>
<accession>A0AAV7K319</accession>